<dbReference type="Gene3D" id="3.30.1490.20">
    <property type="entry name" value="ATP-grasp fold, A domain"/>
    <property type="match status" value="1"/>
</dbReference>
<gene>
    <name evidence="7" type="ORF">SCFA_70001</name>
</gene>
<sequence>MISNADQIITMARQLGMPVILKSLYGGGGRGMKVAYDENQLRQHFASVSSEANAAFGRNEVYMEHYLSCPRHLEVQVLADGQGGIQVLGDRECSIQRRHQKIIEEAPIPNIDAKTRDNLWKWSEMIIEAIGFKGLGTVEYLMDQDGNTYFLEINGRLQVEHPVTEMVTGIDMVREQLMIAAGSRLSPGRIGISGHAIECRVNAENPSKNFMPTTGCITSMRLPGGPGARVDTHLFPNCVISSYYDPLLVKLIAHNSTRTGALKRMTRMLNETKIEGVVTNLDLLLKLLANDKFLSGNGDTSLVMQLVKK</sequence>
<dbReference type="Gene3D" id="3.30.470.20">
    <property type="entry name" value="ATP-grasp fold, B domain"/>
    <property type="match status" value="1"/>
</dbReference>
<feature type="domain" description="Biotin carboxylation" evidence="6">
    <location>
        <begin position="1"/>
        <end position="308"/>
    </location>
</feature>
<dbReference type="InterPro" id="IPR005482">
    <property type="entry name" value="Biotin_COase_C"/>
</dbReference>
<dbReference type="EC" id="6.3.4.14" evidence="7"/>
<proteinExistence type="predicted"/>
<evidence type="ECO:0000313" key="7">
    <source>
        <dbReference type="EMBL" id="VFU17689.1"/>
    </source>
</evidence>
<dbReference type="SUPFAM" id="SSF56059">
    <property type="entry name" value="Glutathione synthetase ATP-binding domain-like"/>
    <property type="match status" value="1"/>
</dbReference>
<dbReference type="GO" id="GO:0004075">
    <property type="term" value="F:biotin carboxylase activity"/>
    <property type="evidence" value="ECO:0007669"/>
    <property type="project" value="UniProtKB-EC"/>
</dbReference>
<keyword evidence="1 7" id="KW-0436">Ligase</keyword>
<dbReference type="InterPro" id="IPR011764">
    <property type="entry name" value="Biotin_carboxylation_dom"/>
</dbReference>
<organism evidence="7">
    <name type="scientific">anaerobic digester metagenome</name>
    <dbReference type="NCBI Taxonomy" id="1263854"/>
    <lineage>
        <taxon>unclassified sequences</taxon>
        <taxon>metagenomes</taxon>
        <taxon>ecological metagenomes</taxon>
    </lineage>
</organism>
<dbReference type="InterPro" id="IPR051602">
    <property type="entry name" value="ACC_Biotin_Carboxylase"/>
</dbReference>
<dbReference type="PROSITE" id="PS50979">
    <property type="entry name" value="BC"/>
    <property type="match status" value="1"/>
</dbReference>
<dbReference type="InterPro" id="IPR011054">
    <property type="entry name" value="Rudment_hybrid_motif"/>
</dbReference>
<keyword evidence="4" id="KW-0092">Biotin</keyword>
<accession>A0A485M3V5</accession>
<evidence type="ECO:0000259" key="6">
    <source>
        <dbReference type="PROSITE" id="PS50979"/>
    </source>
</evidence>
<name>A0A485M3V5_9ZZZZ</name>
<evidence type="ECO:0000259" key="5">
    <source>
        <dbReference type="PROSITE" id="PS50975"/>
    </source>
</evidence>
<dbReference type="GO" id="GO:0005524">
    <property type="term" value="F:ATP binding"/>
    <property type="evidence" value="ECO:0007669"/>
    <property type="project" value="UniProtKB-KW"/>
</dbReference>
<feature type="domain" description="ATP-grasp" evidence="5">
    <location>
        <begin position="1"/>
        <end position="181"/>
    </location>
</feature>
<protein>
    <submittedName>
        <fullName evidence="7">Biotin carboxylase</fullName>
        <ecNumber evidence="7">6.3.4.14</ecNumber>
    </submittedName>
</protein>
<dbReference type="Pfam" id="PF02786">
    <property type="entry name" value="CPSase_L_D2"/>
    <property type="match status" value="1"/>
</dbReference>
<dbReference type="PROSITE" id="PS50975">
    <property type="entry name" value="ATP_GRASP"/>
    <property type="match status" value="1"/>
</dbReference>
<dbReference type="AlphaFoldDB" id="A0A485M3V5"/>
<reference evidence="7" key="1">
    <citation type="submission" date="2019-03" db="EMBL/GenBank/DDBJ databases">
        <authorList>
            <person name="Hao L."/>
        </authorList>
    </citation>
    <scope>NUCLEOTIDE SEQUENCE</scope>
</reference>
<dbReference type="InterPro" id="IPR011761">
    <property type="entry name" value="ATP-grasp"/>
</dbReference>
<dbReference type="Pfam" id="PF02785">
    <property type="entry name" value="Biotin_carb_C"/>
    <property type="match status" value="1"/>
</dbReference>
<evidence type="ECO:0000256" key="4">
    <source>
        <dbReference type="ARBA" id="ARBA00023267"/>
    </source>
</evidence>
<evidence type="ECO:0000256" key="2">
    <source>
        <dbReference type="ARBA" id="ARBA00022741"/>
    </source>
</evidence>
<dbReference type="EMBL" id="CAADRM010000136">
    <property type="protein sequence ID" value="VFU17689.1"/>
    <property type="molecule type" value="Genomic_DNA"/>
</dbReference>
<keyword evidence="2" id="KW-0547">Nucleotide-binding</keyword>
<dbReference type="SMART" id="SM00878">
    <property type="entry name" value="Biotin_carb_C"/>
    <property type="match status" value="1"/>
</dbReference>
<dbReference type="GO" id="GO:0046872">
    <property type="term" value="F:metal ion binding"/>
    <property type="evidence" value="ECO:0007669"/>
    <property type="project" value="InterPro"/>
</dbReference>
<dbReference type="PANTHER" id="PTHR48095">
    <property type="entry name" value="PYRUVATE CARBOXYLASE SUBUNIT A"/>
    <property type="match status" value="1"/>
</dbReference>
<evidence type="ECO:0000256" key="1">
    <source>
        <dbReference type="ARBA" id="ARBA00022598"/>
    </source>
</evidence>
<dbReference type="InterPro" id="IPR013815">
    <property type="entry name" value="ATP_grasp_subdomain_1"/>
</dbReference>
<evidence type="ECO:0000256" key="3">
    <source>
        <dbReference type="ARBA" id="ARBA00022840"/>
    </source>
</evidence>
<keyword evidence="3" id="KW-0067">ATP-binding</keyword>
<dbReference type="SUPFAM" id="SSF51246">
    <property type="entry name" value="Rudiment single hybrid motif"/>
    <property type="match status" value="1"/>
</dbReference>
<dbReference type="InterPro" id="IPR005479">
    <property type="entry name" value="CPAse_ATP-bd"/>
</dbReference>
<dbReference type="PANTHER" id="PTHR48095:SF2">
    <property type="entry name" value="BIOTIN CARBOXYLASE, CHLOROPLASTIC"/>
    <property type="match status" value="1"/>
</dbReference>